<dbReference type="InterPro" id="IPR011022">
    <property type="entry name" value="Arrestin_C-like"/>
</dbReference>
<dbReference type="AlphaFoldDB" id="A0A9D3M1H2"/>
<dbReference type="Proteomes" id="UP001044222">
    <property type="component" value="Chromosome 10"/>
</dbReference>
<dbReference type="PANTHER" id="PTHR11188">
    <property type="entry name" value="ARRESTIN DOMAIN CONTAINING PROTEIN"/>
    <property type="match status" value="1"/>
</dbReference>
<dbReference type="Gene3D" id="2.60.40.640">
    <property type="match status" value="2"/>
</dbReference>
<dbReference type="EMBL" id="JAFIRN010000010">
    <property type="protein sequence ID" value="KAG5840844.1"/>
    <property type="molecule type" value="Genomic_DNA"/>
</dbReference>
<dbReference type="InterPro" id="IPR014756">
    <property type="entry name" value="Ig_E-set"/>
</dbReference>
<feature type="compositionally biased region" description="Polar residues" evidence="2">
    <location>
        <begin position="349"/>
        <end position="358"/>
    </location>
</feature>
<dbReference type="InterPro" id="IPR014752">
    <property type="entry name" value="Arrestin-like_C"/>
</dbReference>
<dbReference type="SMART" id="SM01017">
    <property type="entry name" value="Arrestin_C"/>
    <property type="match status" value="2"/>
</dbReference>
<dbReference type="Pfam" id="PF00339">
    <property type="entry name" value="Arrestin_N"/>
    <property type="match status" value="1"/>
</dbReference>
<dbReference type="GO" id="GO:0007399">
    <property type="term" value="P:nervous system development"/>
    <property type="evidence" value="ECO:0007669"/>
    <property type="project" value="UniProtKB-ARBA"/>
</dbReference>
<reference evidence="4" key="1">
    <citation type="submission" date="2021-01" db="EMBL/GenBank/DDBJ databases">
        <title>A chromosome-scale assembly of European eel, Anguilla anguilla.</title>
        <authorList>
            <person name="Henkel C."/>
            <person name="Jong-Raadsen S.A."/>
            <person name="Dufour S."/>
            <person name="Weltzien F.-A."/>
            <person name="Palstra A.P."/>
            <person name="Pelster B."/>
            <person name="Spaink H.P."/>
            <person name="Van Den Thillart G.E."/>
            <person name="Jansen H."/>
            <person name="Zahm M."/>
            <person name="Klopp C."/>
            <person name="Cedric C."/>
            <person name="Louis A."/>
            <person name="Berthelot C."/>
            <person name="Parey E."/>
            <person name="Roest Crollius H."/>
            <person name="Montfort J."/>
            <person name="Robinson-Rechavi M."/>
            <person name="Bucao C."/>
            <person name="Bouchez O."/>
            <person name="Gislard M."/>
            <person name="Lluch J."/>
            <person name="Milhes M."/>
            <person name="Lampietro C."/>
            <person name="Lopez Roques C."/>
            <person name="Donnadieu C."/>
            <person name="Braasch I."/>
            <person name="Desvignes T."/>
            <person name="Postlethwait J."/>
            <person name="Bobe J."/>
            <person name="Guiguen Y."/>
            <person name="Dirks R."/>
        </authorList>
    </citation>
    <scope>NUCLEOTIDE SEQUENCE</scope>
    <source>
        <strain evidence="4">Tag_6206</strain>
        <tissue evidence="4">Liver</tissue>
    </source>
</reference>
<feature type="domain" description="Arrestin C-terminal-like" evidence="3">
    <location>
        <begin position="162"/>
        <end position="286"/>
    </location>
</feature>
<dbReference type="PANTHER" id="PTHR11188:SF176">
    <property type="entry name" value="ARRESTIN DOMAIN-CONTAINING PROTEIN 1"/>
    <property type="match status" value="1"/>
</dbReference>
<dbReference type="GO" id="GO:0031625">
    <property type="term" value="F:ubiquitin protein ligase binding"/>
    <property type="evidence" value="ECO:0007669"/>
    <property type="project" value="TreeGrafter"/>
</dbReference>
<keyword evidence="5" id="KW-1185">Reference proteome</keyword>
<feature type="compositionally biased region" description="Pro residues" evidence="2">
    <location>
        <begin position="300"/>
        <end position="319"/>
    </location>
</feature>
<dbReference type="SUPFAM" id="SSF81296">
    <property type="entry name" value="E set domains"/>
    <property type="match status" value="2"/>
</dbReference>
<feature type="region of interest" description="Disordered" evidence="2">
    <location>
        <begin position="417"/>
        <end position="438"/>
    </location>
</feature>
<protein>
    <recommendedName>
        <fullName evidence="3">Arrestin C-terminal-like domain-containing protein</fullName>
    </recommendedName>
</protein>
<feature type="compositionally biased region" description="Low complexity" evidence="2">
    <location>
        <begin position="289"/>
        <end position="299"/>
    </location>
</feature>
<feature type="compositionally biased region" description="Low complexity" evidence="2">
    <location>
        <begin position="320"/>
        <end position="331"/>
    </location>
</feature>
<dbReference type="GO" id="GO:0005737">
    <property type="term" value="C:cytoplasm"/>
    <property type="evidence" value="ECO:0007669"/>
    <property type="project" value="TreeGrafter"/>
</dbReference>
<evidence type="ECO:0000313" key="4">
    <source>
        <dbReference type="EMBL" id="KAG5840844.1"/>
    </source>
</evidence>
<dbReference type="Pfam" id="PF02752">
    <property type="entry name" value="Arrestin_C"/>
    <property type="match status" value="1"/>
</dbReference>
<evidence type="ECO:0000313" key="5">
    <source>
        <dbReference type="Proteomes" id="UP001044222"/>
    </source>
</evidence>
<evidence type="ECO:0000259" key="3">
    <source>
        <dbReference type="SMART" id="SM01017"/>
    </source>
</evidence>
<evidence type="ECO:0000256" key="1">
    <source>
        <dbReference type="ARBA" id="ARBA00005298"/>
    </source>
</evidence>
<dbReference type="InterPro" id="IPR011021">
    <property type="entry name" value="Arrestin-like_N"/>
</dbReference>
<feature type="compositionally biased region" description="Gly residues" evidence="2">
    <location>
        <begin position="332"/>
        <end position="344"/>
    </location>
</feature>
<gene>
    <name evidence="4" type="ORF">ANANG_G00192980</name>
</gene>
<evidence type="ECO:0000256" key="2">
    <source>
        <dbReference type="SAM" id="MobiDB-lite"/>
    </source>
</evidence>
<comment type="caution">
    <text evidence="4">The sequence shown here is derived from an EMBL/GenBank/DDBJ whole genome shotgun (WGS) entry which is preliminary data.</text>
</comment>
<dbReference type="GO" id="GO:0015031">
    <property type="term" value="P:protein transport"/>
    <property type="evidence" value="ECO:0007669"/>
    <property type="project" value="TreeGrafter"/>
</dbReference>
<accession>A0A9D3M1H2</accession>
<comment type="similarity">
    <text evidence="1">Belongs to the arrestin family.</text>
</comment>
<feature type="region of interest" description="Disordered" evidence="2">
    <location>
        <begin position="287"/>
        <end position="377"/>
    </location>
</feature>
<proteinExistence type="inferred from homology"/>
<dbReference type="InterPro" id="IPR050357">
    <property type="entry name" value="Arrestin_domain-protein"/>
</dbReference>
<dbReference type="GO" id="GO:1990756">
    <property type="term" value="F:ubiquitin-like ligase-substrate adaptor activity"/>
    <property type="evidence" value="ECO:0007669"/>
    <property type="project" value="TreeGrafter"/>
</dbReference>
<feature type="domain" description="Arrestin C-terminal-like" evidence="3">
    <location>
        <begin position="1"/>
        <end position="126"/>
    </location>
</feature>
<sequence>MGKLLEFDITLTNNKVVYNPGESISGTVKIKLAKSLQCQAIKVSCQGSCGVSNKLNDEVWAVEEQYFNSTLSVADKGTVPPGDHSFPFQFLIPDTAPTSYEGPYGKITYRVKAFIDTPRFSKDYKVQKAFFLLKPLNLNEVPDIEKANVTTVSKEFTYLLIKSGALTLKAKTDQRGYVPGQVIKLSTDVHNKSDKKTSCILASLVQKVTYKTKSVACDFRTIAEVEGAGVKGGKRAEWKEQIIVPSLPQSGLAGCSLISIDYFLKVSLKSPEVLVILPIFIGNVPFDPTIPRTPSRTPSRPTPPNTAPRVPPRPSPRPSPRASTSSLTPSAPGGGESGAGGGGAREVISTKSHSQQDPSAWRASASPGGPTLTPSRLSVLAPAGPQFSISTGSTIPFFFEGSATPVPTSCPLVLPPGYSSQEYPHEPPPTYEESCSRN</sequence>
<name>A0A9D3M1H2_ANGAN</name>
<organism evidence="4 5">
    <name type="scientific">Anguilla anguilla</name>
    <name type="common">European freshwater eel</name>
    <name type="synonym">Muraena anguilla</name>
    <dbReference type="NCBI Taxonomy" id="7936"/>
    <lineage>
        <taxon>Eukaryota</taxon>
        <taxon>Metazoa</taxon>
        <taxon>Chordata</taxon>
        <taxon>Craniata</taxon>
        <taxon>Vertebrata</taxon>
        <taxon>Euteleostomi</taxon>
        <taxon>Actinopterygii</taxon>
        <taxon>Neopterygii</taxon>
        <taxon>Teleostei</taxon>
        <taxon>Anguilliformes</taxon>
        <taxon>Anguillidae</taxon>
        <taxon>Anguilla</taxon>
    </lineage>
</organism>